<proteinExistence type="predicted"/>
<dbReference type="InterPro" id="IPR050834">
    <property type="entry name" value="Glycosyltransf_2"/>
</dbReference>
<dbReference type="Proteomes" id="UP000291485">
    <property type="component" value="Unassembled WGS sequence"/>
</dbReference>
<dbReference type="OrthoDB" id="597270at2"/>
<name>A0A4R0NZ61_9SPHI</name>
<keyword evidence="2" id="KW-0808">Transferase</keyword>
<dbReference type="Pfam" id="PF00535">
    <property type="entry name" value="Glycos_transf_2"/>
    <property type="match status" value="1"/>
</dbReference>
<evidence type="ECO:0000313" key="2">
    <source>
        <dbReference type="EMBL" id="TCD07721.1"/>
    </source>
</evidence>
<dbReference type="InterPro" id="IPR001173">
    <property type="entry name" value="Glyco_trans_2-like"/>
</dbReference>
<gene>
    <name evidence="2" type="ORF">EZ449_14405</name>
</gene>
<sequence length="320" mass="36518">MESSGLDRYSYPVSICVPAYNCALYINETLDCLCAQSHSNIEIIIVNDGSVDDTENRIIAKNDPRIRLISVENGGAAKARNIAYKNATGKYIIFFDADDYIGADFIEAQVKRINRRDDAVVVSGWGRFYANRLNTFKADSTPGGEISFADWIKVYWHNANPMTTPGRILIPKKIIEHAGMWNEDLSLNDDLEFFTRIFIEAKKIVFNPDSKLYYRSYINGLSTQKGPRAYQSLYESVILSTKIALIKYDGDQEVRQSCLNMLKSVLYEIYPDERRLSVDIEKKINSLGRPNIKFQSSGFTKYLAIIFGWKFAKRLTRVKS</sequence>
<dbReference type="SUPFAM" id="SSF53448">
    <property type="entry name" value="Nucleotide-diphospho-sugar transferases"/>
    <property type="match status" value="1"/>
</dbReference>
<organism evidence="2 3">
    <name type="scientific">Pedobacter frigidisoli</name>
    <dbReference type="NCBI Taxonomy" id="2530455"/>
    <lineage>
        <taxon>Bacteria</taxon>
        <taxon>Pseudomonadati</taxon>
        <taxon>Bacteroidota</taxon>
        <taxon>Sphingobacteriia</taxon>
        <taxon>Sphingobacteriales</taxon>
        <taxon>Sphingobacteriaceae</taxon>
        <taxon>Pedobacter</taxon>
    </lineage>
</organism>
<dbReference type="CDD" id="cd00761">
    <property type="entry name" value="Glyco_tranf_GTA_type"/>
    <property type="match status" value="1"/>
</dbReference>
<dbReference type="Gene3D" id="3.90.550.10">
    <property type="entry name" value="Spore Coat Polysaccharide Biosynthesis Protein SpsA, Chain A"/>
    <property type="match status" value="1"/>
</dbReference>
<comment type="caution">
    <text evidence="2">The sequence shown here is derived from an EMBL/GenBank/DDBJ whole genome shotgun (WGS) entry which is preliminary data.</text>
</comment>
<dbReference type="PANTHER" id="PTHR43685:SF2">
    <property type="entry name" value="GLYCOSYLTRANSFERASE 2-LIKE DOMAIN-CONTAINING PROTEIN"/>
    <property type="match status" value="1"/>
</dbReference>
<dbReference type="RefSeq" id="WP_131559999.1">
    <property type="nucleotide sequence ID" value="NZ_SJSN01000010.1"/>
</dbReference>
<dbReference type="EMBL" id="SJSN01000010">
    <property type="protein sequence ID" value="TCD07721.1"/>
    <property type="molecule type" value="Genomic_DNA"/>
</dbReference>
<evidence type="ECO:0000259" key="1">
    <source>
        <dbReference type="Pfam" id="PF00535"/>
    </source>
</evidence>
<reference evidence="2 3" key="1">
    <citation type="submission" date="2019-02" db="EMBL/GenBank/DDBJ databases">
        <title>Pedobacter sp. RP-3-11 sp. nov., isolated from Arctic soil.</title>
        <authorList>
            <person name="Dahal R.H."/>
        </authorList>
    </citation>
    <scope>NUCLEOTIDE SEQUENCE [LARGE SCALE GENOMIC DNA]</scope>
    <source>
        <strain evidence="2 3">RP-3-11</strain>
    </source>
</reference>
<accession>A0A4R0NZ61</accession>
<dbReference type="PANTHER" id="PTHR43685">
    <property type="entry name" value="GLYCOSYLTRANSFERASE"/>
    <property type="match status" value="1"/>
</dbReference>
<keyword evidence="3" id="KW-1185">Reference proteome</keyword>
<evidence type="ECO:0000313" key="3">
    <source>
        <dbReference type="Proteomes" id="UP000291485"/>
    </source>
</evidence>
<protein>
    <submittedName>
        <fullName evidence="2">Glycosyltransferase family 2 protein</fullName>
    </submittedName>
</protein>
<feature type="domain" description="Glycosyltransferase 2-like" evidence="1">
    <location>
        <begin position="14"/>
        <end position="140"/>
    </location>
</feature>
<dbReference type="InterPro" id="IPR029044">
    <property type="entry name" value="Nucleotide-diphossugar_trans"/>
</dbReference>
<dbReference type="GO" id="GO:0016740">
    <property type="term" value="F:transferase activity"/>
    <property type="evidence" value="ECO:0007669"/>
    <property type="project" value="UniProtKB-KW"/>
</dbReference>
<dbReference type="AlphaFoldDB" id="A0A4R0NZ61"/>